<dbReference type="EMBL" id="DF839063">
    <property type="protein sequence ID" value="GAT43470.1"/>
    <property type="molecule type" value="Genomic_DNA"/>
</dbReference>
<dbReference type="SUPFAM" id="SSF52047">
    <property type="entry name" value="RNI-like"/>
    <property type="match status" value="1"/>
</dbReference>
<reference evidence="1" key="1">
    <citation type="submission" date="2014-09" db="EMBL/GenBank/DDBJ databases">
        <title>Genome sequence of the luminous mushroom Mycena chlorophos for searching fungal bioluminescence genes.</title>
        <authorList>
            <person name="Tanaka Y."/>
            <person name="Kasuga D."/>
            <person name="Oba Y."/>
            <person name="Hase S."/>
            <person name="Sato K."/>
            <person name="Oba Y."/>
            <person name="Sakakibara Y."/>
        </authorList>
    </citation>
    <scope>NUCLEOTIDE SEQUENCE</scope>
</reference>
<evidence type="ECO:0008006" key="3">
    <source>
        <dbReference type="Google" id="ProtNLM"/>
    </source>
</evidence>
<name>A0ABQ0KY02_MYCCL</name>
<dbReference type="InterPro" id="IPR032675">
    <property type="entry name" value="LRR_dom_sf"/>
</dbReference>
<evidence type="ECO:0000313" key="2">
    <source>
        <dbReference type="Proteomes" id="UP000815677"/>
    </source>
</evidence>
<dbReference type="Gene3D" id="3.80.10.10">
    <property type="entry name" value="Ribonuclease Inhibitor"/>
    <property type="match status" value="1"/>
</dbReference>
<proteinExistence type="predicted"/>
<evidence type="ECO:0000313" key="1">
    <source>
        <dbReference type="EMBL" id="GAT43470.1"/>
    </source>
</evidence>
<accession>A0ABQ0KY02</accession>
<sequence>MPLRIQHLDIRVPPEIWHRCWRLCTIPELQRLCLTCRTFAAICQPLRFRRMYRHPPLREALLSVDGPGRPRMSWGELIDDLRRRTALLEDFAASPYASSVRSWCFSRVGMVDARDDAEVNFSNYLFDAWLDSVVVFMASLGSFCRLQQLTLLGLDFQDVTWDALATLEELAELKFSSPWMDANPGEPLRLKKIQVVQWYKRGTEYEPQEREGGADELRMASPATLTHFSGASSRHSHSILAALVVDGLVLAQLTTLCVNFHVNPSHLALLGNLLPLCPALETLDLRYGTGTPMDYTPIDYPATLRKLTAATITKLHTLFAPPALVEAFAAGRPLSSITLTGEPSHEHWEQLKPILKHISQSSNITTLHIEHSLSSQKTPEVLRTITRWFPKLTCLALSFSERPDYEVLCVDLTESEDEACVSAERRPKPLPVAQVDPGGELPGYLYVSTGRVAAPPTFSQPDADSPPESASRALHHILQAHHLDLPTTLDETMHNLHDEPNAAGDSGPEDGAFEKILKYTIVSQVWKADGTRIETETPSSPDHVSI</sequence>
<protein>
    <recommendedName>
        <fullName evidence="3">F-box domain-containing protein</fullName>
    </recommendedName>
</protein>
<organism evidence="1 2">
    <name type="scientific">Mycena chlorophos</name>
    <name type="common">Agaric fungus</name>
    <name type="synonym">Agaricus chlorophos</name>
    <dbReference type="NCBI Taxonomy" id="658473"/>
    <lineage>
        <taxon>Eukaryota</taxon>
        <taxon>Fungi</taxon>
        <taxon>Dikarya</taxon>
        <taxon>Basidiomycota</taxon>
        <taxon>Agaricomycotina</taxon>
        <taxon>Agaricomycetes</taxon>
        <taxon>Agaricomycetidae</taxon>
        <taxon>Agaricales</taxon>
        <taxon>Marasmiineae</taxon>
        <taxon>Mycenaceae</taxon>
        <taxon>Mycena</taxon>
    </lineage>
</organism>
<gene>
    <name evidence="1" type="ORF">MCHLO_01148</name>
</gene>
<keyword evidence="2" id="KW-1185">Reference proteome</keyword>
<dbReference type="Proteomes" id="UP000815677">
    <property type="component" value="Unassembled WGS sequence"/>
</dbReference>